<evidence type="ECO:0000256" key="8">
    <source>
        <dbReference type="ARBA" id="ARBA00023098"/>
    </source>
</evidence>
<accession>A0A9X0CGE3</accession>
<dbReference type="GO" id="GO:0006644">
    <property type="term" value="P:phospholipid metabolic process"/>
    <property type="evidence" value="ECO:0007669"/>
    <property type="project" value="InterPro"/>
</dbReference>
<keyword evidence="8 14" id="KW-0443">Lipid metabolism</keyword>
<feature type="binding site" evidence="11">
    <location>
        <position position="70"/>
    </location>
    <ligand>
        <name>Ca(2+)</name>
        <dbReference type="ChEBI" id="CHEBI:29108"/>
    </ligand>
</feature>
<evidence type="ECO:0000256" key="2">
    <source>
        <dbReference type="ARBA" id="ARBA00013278"/>
    </source>
</evidence>
<organism evidence="16 17">
    <name type="scientific">Desmophyllum pertusum</name>
    <dbReference type="NCBI Taxonomy" id="174260"/>
    <lineage>
        <taxon>Eukaryota</taxon>
        <taxon>Metazoa</taxon>
        <taxon>Cnidaria</taxon>
        <taxon>Anthozoa</taxon>
        <taxon>Hexacorallia</taxon>
        <taxon>Scleractinia</taxon>
        <taxon>Caryophylliina</taxon>
        <taxon>Caryophylliidae</taxon>
        <taxon>Desmophyllum</taxon>
    </lineage>
</organism>
<dbReference type="InterPro" id="IPR036444">
    <property type="entry name" value="PLipase_A2_dom_sf"/>
</dbReference>
<evidence type="ECO:0000256" key="1">
    <source>
        <dbReference type="ARBA" id="ARBA00004613"/>
    </source>
</evidence>
<dbReference type="GO" id="GO:0005509">
    <property type="term" value="F:calcium ion binding"/>
    <property type="evidence" value="ECO:0007669"/>
    <property type="project" value="InterPro"/>
</dbReference>
<feature type="active site" evidence="10">
    <location>
        <position position="88"/>
    </location>
</feature>
<dbReference type="PANTHER" id="PTHR11716">
    <property type="entry name" value="PHOSPHOLIPASE A2 FAMILY MEMBER"/>
    <property type="match status" value="1"/>
</dbReference>
<feature type="disulfide bond" evidence="12">
    <location>
        <begin position="101"/>
        <end position="132"/>
    </location>
</feature>
<dbReference type="PRINTS" id="PR00389">
    <property type="entry name" value="PHPHLIPASEA2"/>
</dbReference>
<comment type="cofactor">
    <cofactor evidence="11">
        <name>Ca(2+)</name>
        <dbReference type="ChEBI" id="CHEBI:29108"/>
    </cofactor>
    <text evidence="11">Binds 1 Ca(2+) ion per subunit.</text>
</comment>
<feature type="active site" evidence="10">
    <location>
        <position position="140"/>
    </location>
</feature>
<evidence type="ECO:0000256" key="3">
    <source>
        <dbReference type="ARBA" id="ARBA00022525"/>
    </source>
</evidence>
<feature type="disulfide bond" evidence="12">
    <location>
        <begin position="120"/>
        <end position="137"/>
    </location>
</feature>
<reference evidence="16" key="1">
    <citation type="submission" date="2023-01" db="EMBL/GenBank/DDBJ databases">
        <title>Genome assembly of the deep-sea coral Lophelia pertusa.</title>
        <authorList>
            <person name="Herrera S."/>
            <person name="Cordes E."/>
        </authorList>
    </citation>
    <scope>NUCLEOTIDE SEQUENCE</scope>
    <source>
        <strain evidence="16">USNM1676648</strain>
        <tissue evidence="16">Polyp</tissue>
    </source>
</reference>
<evidence type="ECO:0000313" key="16">
    <source>
        <dbReference type="EMBL" id="KAJ7337921.1"/>
    </source>
</evidence>
<dbReference type="GO" id="GO:0005576">
    <property type="term" value="C:extracellular region"/>
    <property type="evidence" value="ECO:0007669"/>
    <property type="project" value="UniProtKB-SubCell"/>
</dbReference>
<gene>
    <name evidence="16" type="primary">PLA2G2F_1</name>
    <name evidence="16" type="ORF">OS493_008080</name>
</gene>
<keyword evidence="4 11" id="KW-0479">Metal-binding</keyword>
<dbReference type="Pfam" id="PF00068">
    <property type="entry name" value="Phospholip_A2_1"/>
    <property type="match status" value="1"/>
</dbReference>
<keyword evidence="17" id="KW-1185">Reference proteome</keyword>
<evidence type="ECO:0000313" key="17">
    <source>
        <dbReference type="Proteomes" id="UP001163046"/>
    </source>
</evidence>
<dbReference type="GO" id="GO:0004623">
    <property type="term" value="F:phospholipase A2 activity"/>
    <property type="evidence" value="ECO:0007669"/>
    <property type="project" value="UniProtKB-EC"/>
</dbReference>
<keyword evidence="6 11" id="KW-0106">Calcium</keyword>
<proteinExistence type="inferred from homology"/>
<protein>
    <recommendedName>
        <fullName evidence="2 14">Phospholipase A2</fullName>
        <ecNumber evidence="2 14">3.1.1.4</ecNumber>
    </recommendedName>
</protein>
<dbReference type="SMART" id="SM00085">
    <property type="entry name" value="PA2c"/>
    <property type="match status" value="1"/>
</dbReference>
<evidence type="ECO:0000256" key="12">
    <source>
        <dbReference type="PIRSR" id="PIRSR601211-3"/>
    </source>
</evidence>
<evidence type="ECO:0000259" key="15">
    <source>
        <dbReference type="SMART" id="SM00085"/>
    </source>
</evidence>
<dbReference type="GO" id="GO:0016042">
    <property type="term" value="P:lipid catabolic process"/>
    <property type="evidence" value="ECO:0007669"/>
    <property type="project" value="UniProtKB-KW"/>
</dbReference>
<evidence type="ECO:0000256" key="13">
    <source>
        <dbReference type="RuleBase" id="RU003654"/>
    </source>
</evidence>
<evidence type="ECO:0000256" key="6">
    <source>
        <dbReference type="ARBA" id="ARBA00022837"/>
    </source>
</evidence>
<dbReference type="GO" id="GO:0050482">
    <property type="term" value="P:arachidonate secretion"/>
    <property type="evidence" value="ECO:0007669"/>
    <property type="project" value="InterPro"/>
</dbReference>
<feature type="binding site" evidence="11">
    <location>
        <position position="68"/>
    </location>
    <ligand>
        <name>Ca(2+)</name>
        <dbReference type="ChEBI" id="CHEBI:29108"/>
    </ligand>
</feature>
<feature type="binding site" evidence="11">
    <location>
        <position position="72"/>
    </location>
    <ligand>
        <name>Ca(2+)</name>
        <dbReference type="ChEBI" id="CHEBI:29108"/>
    </ligand>
</feature>
<feature type="disulfide bond" evidence="12">
    <location>
        <begin position="84"/>
        <end position="146"/>
    </location>
</feature>
<feature type="disulfide bond" evidence="12">
    <location>
        <begin position="91"/>
        <end position="139"/>
    </location>
</feature>
<comment type="subcellular location">
    <subcellularLocation>
        <location evidence="1 14">Secreted</location>
    </subcellularLocation>
</comment>
<dbReference type="EMBL" id="MU827780">
    <property type="protein sequence ID" value="KAJ7337921.1"/>
    <property type="molecule type" value="Genomic_DNA"/>
</dbReference>
<evidence type="ECO:0000256" key="7">
    <source>
        <dbReference type="ARBA" id="ARBA00022963"/>
    </source>
</evidence>
<feature type="disulfide bond" evidence="12">
    <location>
        <begin position="69"/>
        <end position="85"/>
    </location>
</feature>
<sequence>MNSTSCNSRKNRERIFASQVQRLLNWNFFAARDSPITTSKRGVLEFGLMIICGVENLNPTDFVGYGCYCGLGGSGTPVDDTDRCCQVHDECYEKVQDSGSCPGDVAVYAMPYNREGCYGCKPKSYYWFYAKCRHALCKCDSEAVQCFIRTRTTFNSEMKDVSC</sequence>
<dbReference type="PROSITE" id="PS00118">
    <property type="entry name" value="PA2_HIS"/>
    <property type="match status" value="1"/>
</dbReference>
<dbReference type="EC" id="3.1.1.4" evidence="2 14"/>
<keyword evidence="7" id="KW-0442">Lipid degradation</keyword>
<evidence type="ECO:0000256" key="10">
    <source>
        <dbReference type="PIRSR" id="PIRSR601211-1"/>
    </source>
</evidence>
<keyword evidence="9 12" id="KW-1015">Disulfide bond</keyword>
<evidence type="ECO:0000256" key="9">
    <source>
        <dbReference type="ARBA" id="ARBA00023157"/>
    </source>
</evidence>
<evidence type="ECO:0000256" key="11">
    <source>
        <dbReference type="PIRSR" id="PIRSR601211-2"/>
    </source>
</evidence>
<keyword evidence="5 14" id="KW-0378">Hydrolase</keyword>
<dbReference type="Proteomes" id="UP001163046">
    <property type="component" value="Unassembled WGS sequence"/>
</dbReference>
<dbReference type="AlphaFoldDB" id="A0A9X0CGE3"/>
<evidence type="ECO:0000256" key="4">
    <source>
        <dbReference type="ARBA" id="ARBA00022723"/>
    </source>
</evidence>
<comment type="similarity">
    <text evidence="13">Belongs to the phospholipase A2 family.</text>
</comment>
<keyword evidence="3 14" id="KW-0964">Secreted</keyword>
<dbReference type="InterPro" id="IPR001211">
    <property type="entry name" value="PLA2"/>
</dbReference>
<name>A0A9X0CGE3_9CNID</name>
<evidence type="ECO:0000256" key="5">
    <source>
        <dbReference type="ARBA" id="ARBA00022801"/>
    </source>
</evidence>
<dbReference type="PANTHER" id="PTHR11716:SF47">
    <property type="entry name" value="PHOSPHOLIPASE A2-ALPHA"/>
    <property type="match status" value="1"/>
</dbReference>
<evidence type="ECO:0000256" key="14">
    <source>
        <dbReference type="RuleBase" id="RU361236"/>
    </source>
</evidence>
<feature type="binding site" evidence="11">
    <location>
        <position position="89"/>
    </location>
    <ligand>
        <name>Ca(2+)</name>
        <dbReference type="ChEBI" id="CHEBI:29108"/>
    </ligand>
</feature>
<dbReference type="InterPro" id="IPR033113">
    <property type="entry name" value="PLA2_histidine"/>
</dbReference>
<comment type="catalytic activity">
    <reaction evidence="14">
        <text>a 1,2-diacyl-sn-glycero-3-phosphocholine + H2O = a 1-acyl-sn-glycero-3-phosphocholine + a fatty acid + H(+)</text>
        <dbReference type="Rhea" id="RHEA:15801"/>
        <dbReference type="ChEBI" id="CHEBI:15377"/>
        <dbReference type="ChEBI" id="CHEBI:15378"/>
        <dbReference type="ChEBI" id="CHEBI:28868"/>
        <dbReference type="ChEBI" id="CHEBI:57643"/>
        <dbReference type="ChEBI" id="CHEBI:58168"/>
        <dbReference type="EC" id="3.1.1.4"/>
    </reaction>
</comment>
<feature type="domain" description="Phospholipase A2-like central" evidence="15">
    <location>
        <begin position="42"/>
        <end position="163"/>
    </location>
</feature>
<dbReference type="InterPro" id="IPR016090">
    <property type="entry name" value="PLA2-like_dom"/>
</dbReference>
<dbReference type="Gene3D" id="1.20.90.10">
    <property type="entry name" value="Phospholipase A2 domain"/>
    <property type="match status" value="1"/>
</dbReference>
<dbReference type="SUPFAM" id="SSF48619">
    <property type="entry name" value="Phospholipase A2, PLA2"/>
    <property type="match status" value="1"/>
</dbReference>
<comment type="caution">
    <text evidence="16">The sequence shown here is derived from an EMBL/GenBank/DDBJ whole genome shotgun (WGS) entry which is preliminary data.</text>
</comment>
<dbReference type="OrthoDB" id="5841574at2759"/>